<evidence type="ECO:0000256" key="4">
    <source>
        <dbReference type="ARBA" id="ARBA00023242"/>
    </source>
</evidence>
<dbReference type="PANTHER" id="PTHR21399">
    <property type="entry name" value="CHLORIDE CONDUCTANCE REGULATORY PROTEIN ICLN"/>
    <property type="match status" value="1"/>
</dbReference>
<dbReference type="Proteomes" id="UP000220158">
    <property type="component" value="Chromosome 12"/>
</dbReference>
<evidence type="ECO:0000256" key="3">
    <source>
        <dbReference type="ARBA" id="ARBA00022490"/>
    </source>
</evidence>
<evidence type="ECO:0000256" key="5">
    <source>
        <dbReference type="SAM" id="MobiDB-lite"/>
    </source>
</evidence>
<dbReference type="InterPro" id="IPR039924">
    <property type="entry name" value="ICln/Lot5/Saf5"/>
</dbReference>
<organism evidence="6 7">
    <name type="scientific">Plasmodium relictum</name>
    <dbReference type="NCBI Taxonomy" id="85471"/>
    <lineage>
        <taxon>Eukaryota</taxon>
        <taxon>Sar</taxon>
        <taxon>Alveolata</taxon>
        <taxon>Apicomplexa</taxon>
        <taxon>Aconoidasida</taxon>
        <taxon>Haemosporida</taxon>
        <taxon>Plasmodiidae</taxon>
        <taxon>Plasmodium</taxon>
        <taxon>Plasmodium (Haemamoeba)</taxon>
    </lineage>
</organism>
<dbReference type="GO" id="GO:0034715">
    <property type="term" value="C:pICln-Sm protein complex"/>
    <property type="evidence" value="ECO:0007669"/>
    <property type="project" value="TreeGrafter"/>
</dbReference>
<accession>A0A1J1HB67</accession>
<sequence length="228" mass="26404">MPISLNSVSQEDLKELEKGEIEPVLYKGSQIEFIYNKLKLGEGKLYILEKRLIWLNENESKKKVTNFKELATNNIYMNHYEKNREFYLHLLNDVNSISIDSSNIALHAISSDKKICNDSCVYIQLNTFISDYFENEKVKNNKDIEGCVKGDNISGDEEANSDDDTPYDETITPEILLICKNEPENDAIFRHLSNMDNCLNDDDSDEYDYEEENNSLNEDEDEGDEIQQ</sequence>
<dbReference type="RefSeq" id="XP_028534736.1">
    <property type="nucleotide sequence ID" value="XM_028678448.1"/>
</dbReference>
<dbReference type="Gene3D" id="2.30.29.30">
    <property type="entry name" value="Pleckstrin-homology domain (PH domain)/Phosphotyrosine-binding domain (PTB)"/>
    <property type="match status" value="1"/>
</dbReference>
<keyword evidence="7" id="KW-1185">Reference proteome</keyword>
<dbReference type="EMBL" id="LN835307">
    <property type="protein sequence ID" value="CRH01737.1"/>
    <property type="molecule type" value="Genomic_DNA"/>
</dbReference>
<proteinExistence type="predicted"/>
<reference evidence="6 7" key="1">
    <citation type="submission" date="2015-04" db="EMBL/GenBank/DDBJ databases">
        <authorList>
            <consortium name="Pathogen Informatics"/>
        </authorList>
    </citation>
    <scope>NUCLEOTIDE SEQUENCE [LARGE SCALE GENOMIC DNA]</scope>
    <source>
        <strain evidence="6 7">SGS1</strain>
    </source>
</reference>
<dbReference type="InterPro" id="IPR011993">
    <property type="entry name" value="PH-like_dom_sf"/>
</dbReference>
<evidence type="ECO:0000313" key="6">
    <source>
        <dbReference type="EMBL" id="CRH01737.1"/>
    </source>
</evidence>
<gene>
    <name evidence="6" type="ORF">PRELSG_1263100</name>
</gene>
<keyword evidence="4" id="KW-0539">Nucleus</keyword>
<dbReference type="PANTHER" id="PTHR21399:SF0">
    <property type="entry name" value="METHYLOSOME SUBUNIT PICLN"/>
    <property type="match status" value="1"/>
</dbReference>
<dbReference type="AlphaFoldDB" id="A0A1J1HB67"/>
<protein>
    <recommendedName>
        <fullName evidence="8">Voldacs domain-containing protein</fullName>
    </recommendedName>
</protein>
<feature type="region of interest" description="Disordered" evidence="5">
    <location>
        <begin position="201"/>
        <end position="228"/>
    </location>
</feature>
<dbReference type="GO" id="GO:0045292">
    <property type="term" value="P:mRNA cis splicing, via spliceosome"/>
    <property type="evidence" value="ECO:0007669"/>
    <property type="project" value="TreeGrafter"/>
</dbReference>
<dbReference type="KEGG" id="prel:PRELSG_1263100"/>
<evidence type="ECO:0000256" key="2">
    <source>
        <dbReference type="ARBA" id="ARBA00004496"/>
    </source>
</evidence>
<dbReference type="Pfam" id="PF03517">
    <property type="entry name" value="Voldacs"/>
    <property type="match status" value="1"/>
</dbReference>
<feature type="compositionally biased region" description="Acidic residues" evidence="5">
    <location>
        <begin position="154"/>
        <end position="167"/>
    </location>
</feature>
<keyword evidence="3" id="KW-0963">Cytoplasm</keyword>
<dbReference type="GeneID" id="39737875"/>
<feature type="region of interest" description="Disordered" evidence="5">
    <location>
        <begin position="149"/>
        <end position="168"/>
    </location>
</feature>
<evidence type="ECO:0000313" key="7">
    <source>
        <dbReference type="Proteomes" id="UP000220158"/>
    </source>
</evidence>
<dbReference type="GO" id="GO:0000387">
    <property type="term" value="P:spliceosomal snRNP assembly"/>
    <property type="evidence" value="ECO:0007669"/>
    <property type="project" value="TreeGrafter"/>
</dbReference>
<evidence type="ECO:0008006" key="8">
    <source>
        <dbReference type="Google" id="ProtNLM"/>
    </source>
</evidence>
<dbReference type="OrthoDB" id="19714at2759"/>
<dbReference type="VEuPathDB" id="PlasmoDB:PRELSG_1263100"/>
<name>A0A1J1HB67_PLARL</name>
<dbReference type="GO" id="GO:0005829">
    <property type="term" value="C:cytosol"/>
    <property type="evidence" value="ECO:0007669"/>
    <property type="project" value="TreeGrafter"/>
</dbReference>
<dbReference type="GO" id="GO:0005681">
    <property type="term" value="C:spliceosomal complex"/>
    <property type="evidence" value="ECO:0007669"/>
    <property type="project" value="TreeGrafter"/>
</dbReference>
<comment type="subcellular location">
    <subcellularLocation>
        <location evidence="2">Cytoplasm</location>
    </subcellularLocation>
    <subcellularLocation>
        <location evidence="1">Nucleus</location>
    </subcellularLocation>
</comment>
<evidence type="ECO:0000256" key="1">
    <source>
        <dbReference type="ARBA" id="ARBA00004123"/>
    </source>
</evidence>